<evidence type="ECO:0000313" key="2">
    <source>
        <dbReference type="EMBL" id="OSD02565.1"/>
    </source>
</evidence>
<gene>
    <name evidence="2" type="ORF">PYCCODRAFT_320808</name>
</gene>
<feature type="signal peptide" evidence="1">
    <location>
        <begin position="1"/>
        <end position="16"/>
    </location>
</feature>
<sequence length="142" mass="14488">MKTALILASLALSALAQQATIVSPAAGSTLTGGSIITIEVHQDASATDDVQVAAILGFRTCGSGDCSGIDPSEDGVGDIIFAGAFNPQRDPTQPQKGLFQDFSWSVPSDLPGNGLLSLVHLQAVGAVKIPELSVSSIQLTIE</sequence>
<evidence type="ECO:0000313" key="3">
    <source>
        <dbReference type="Proteomes" id="UP000193067"/>
    </source>
</evidence>
<dbReference type="OrthoDB" id="2841294at2759"/>
<proteinExistence type="predicted"/>
<name>A0A1Y2IN76_TRAC3</name>
<keyword evidence="1" id="KW-0732">Signal</keyword>
<dbReference type="AlphaFoldDB" id="A0A1Y2IN76"/>
<dbReference type="Proteomes" id="UP000193067">
    <property type="component" value="Unassembled WGS sequence"/>
</dbReference>
<keyword evidence="3" id="KW-1185">Reference proteome</keyword>
<accession>A0A1Y2IN76</accession>
<organism evidence="2 3">
    <name type="scientific">Trametes coccinea (strain BRFM310)</name>
    <name type="common">Pycnoporus coccineus</name>
    <dbReference type="NCBI Taxonomy" id="1353009"/>
    <lineage>
        <taxon>Eukaryota</taxon>
        <taxon>Fungi</taxon>
        <taxon>Dikarya</taxon>
        <taxon>Basidiomycota</taxon>
        <taxon>Agaricomycotina</taxon>
        <taxon>Agaricomycetes</taxon>
        <taxon>Polyporales</taxon>
        <taxon>Polyporaceae</taxon>
        <taxon>Trametes</taxon>
    </lineage>
</organism>
<reference evidence="2 3" key="1">
    <citation type="journal article" date="2015" name="Biotechnol. Biofuels">
        <title>Enhanced degradation of softwood versus hardwood by the white-rot fungus Pycnoporus coccineus.</title>
        <authorList>
            <person name="Couturier M."/>
            <person name="Navarro D."/>
            <person name="Chevret D."/>
            <person name="Henrissat B."/>
            <person name="Piumi F."/>
            <person name="Ruiz-Duenas F.J."/>
            <person name="Martinez A.T."/>
            <person name="Grigoriev I.V."/>
            <person name="Riley R."/>
            <person name="Lipzen A."/>
            <person name="Berrin J.G."/>
            <person name="Master E.R."/>
            <person name="Rosso M.N."/>
        </authorList>
    </citation>
    <scope>NUCLEOTIDE SEQUENCE [LARGE SCALE GENOMIC DNA]</scope>
    <source>
        <strain evidence="2 3">BRFM310</strain>
    </source>
</reference>
<evidence type="ECO:0000256" key="1">
    <source>
        <dbReference type="SAM" id="SignalP"/>
    </source>
</evidence>
<feature type="chain" id="PRO_5012011170" evidence="1">
    <location>
        <begin position="17"/>
        <end position="142"/>
    </location>
</feature>
<dbReference type="EMBL" id="KZ084104">
    <property type="protein sequence ID" value="OSD02565.1"/>
    <property type="molecule type" value="Genomic_DNA"/>
</dbReference>
<protein>
    <submittedName>
        <fullName evidence="2">Uncharacterized protein</fullName>
    </submittedName>
</protein>